<dbReference type="Proteomes" id="UP000232875">
    <property type="component" value="Unassembled WGS sequence"/>
</dbReference>
<dbReference type="InterPro" id="IPR006939">
    <property type="entry name" value="SNF5"/>
</dbReference>
<dbReference type="HAMAP" id="MF_03122">
    <property type="entry name" value="Ribosomal_eS1_euk"/>
    <property type="match status" value="1"/>
</dbReference>
<evidence type="ECO:0000256" key="5">
    <source>
        <dbReference type="ARBA" id="ARBA00023274"/>
    </source>
</evidence>
<dbReference type="GO" id="GO:0003735">
    <property type="term" value="F:structural constituent of ribosome"/>
    <property type="evidence" value="ECO:0007669"/>
    <property type="project" value="UniProtKB-UniRule"/>
</dbReference>
<feature type="region of interest" description="Disordered" evidence="8">
    <location>
        <begin position="488"/>
        <end position="555"/>
    </location>
</feature>
<keyword evidence="4 6" id="KW-0007">Acetylation</keyword>
<feature type="compositionally biased region" description="Low complexity" evidence="8">
    <location>
        <begin position="489"/>
        <end position="506"/>
    </location>
</feature>
<dbReference type="STRING" id="2020962.A0A2N1J9Z5"/>
<dbReference type="GO" id="GO:0022627">
    <property type="term" value="C:cytosolic small ribosomal subunit"/>
    <property type="evidence" value="ECO:0007669"/>
    <property type="project" value="UniProtKB-UniRule"/>
</dbReference>
<accession>A0A2N1J9Z5</accession>
<dbReference type="InterPro" id="IPR027500">
    <property type="entry name" value="Ribosomal_eS1_euk"/>
</dbReference>
<sequence>MDRNRSGRGTPLYGAPMAFAPVQHTMQRPLNACATSGARVPNTGNWILGTSSAPFLPQERIATAQAMYTTYPSQMRAGTTMLMQPIQRAGVDHDAERERENGLRNRYHSAVYYGEDEDEDEDDYEEDEEDEEYGASQRKRRRGTRSESHATASPDAHARGDVEAEAELRLPGSQLGVPVPSNQLVVRTAKPTVHSYFSGAQLAQQAAGVEMLVPIRIEFHTETHRIKDVFMWNIYERLITPYQFAQIFLQDLDLPLHPYAVQIESLIIQQLTDAMQTFDVDGNEDGLARIIDMKTSSRERRRAEAEAEAQRKRFVPQHVGNSDAPIRRGRGRPRKYPQSGMEQLPASAVDGLEPQFQDATPPTPVPETLDTKALEKARVRATLDNIDAEDDLRVIVEYEVQILRYVLRDRLEWDLTSDWTPEMFAKTLTRDLGLTTESSVLIAHAVREQLQHHRRAAQELSLFGSGKIYKCTMDELVQIHKEEQAQVRAATEQSQQEAEAAAAQDSDAQRRVVEQANTVEAEHASEGVLTPTPPTTRSRRIAAGGAGPGADTAAPVPFLVPDKTLPLPVRKEQALATLRDILTLGARPLEGVWRDFHDMPDFGPLLEFLSEAELEKMEEVNLRASRMAVGKNKKLSKGKGNKKRIVDPFTRKEWYDIKAPVYFENRNIGKTIVNRSQGLKNADDALRGRILEQSLADLNKDDEQAFRKFQLRIDEVQGRNCLTNFYGMDFTQDKLRSLVRKWQTLIEAHQDIKTTDGYLLRVFAIGFTRRRANQVKKTSYAKSAQITAIRKKMFEVIQRESASCDIREFVAKLIPEVMGREIEKSTQGIYPLRDVYIRKVKVLKRPKFDAGKLFELHGGAAVVGAEDVGAKIKSGEFKEPAPQATV</sequence>
<dbReference type="PROSITE" id="PS01191">
    <property type="entry name" value="RIBOSOMAL_S3AE"/>
    <property type="match status" value="1"/>
</dbReference>
<comment type="subunit">
    <text evidence="6">Component of the small ribosomal subunit. Mature ribosomes consist of a small (40S) and a large (60S) subunit. The 40S subunit contains about 33 different proteins and 1 molecule of RNA (18S). The 60S subunit contains about 49 different proteins and 3 molecules of RNA (25S, 5.8S and 5S).</text>
</comment>
<evidence type="ECO:0000256" key="2">
    <source>
        <dbReference type="ARBA" id="ARBA00022490"/>
    </source>
</evidence>
<evidence type="ECO:0000256" key="6">
    <source>
        <dbReference type="HAMAP-Rule" id="MF_03122"/>
    </source>
</evidence>
<keyword evidence="2 6" id="KW-0963">Cytoplasm</keyword>
<evidence type="ECO:0000256" key="3">
    <source>
        <dbReference type="ARBA" id="ARBA00022980"/>
    </source>
</evidence>
<evidence type="ECO:0000313" key="9">
    <source>
        <dbReference type="EMBL" id="PKI83376.1"/>
    </source>
</evidence>
<protein>
    <recommendedName>
        <fullName evidence="6">Small ribosomal subunit protein eS1</fullName>
    </recommendedName>
</protein>
<dbReference type="OrthoDB" id="9834376at2759"/>
<organism evidence="9 10">
    <name type="scientific">Malassezia vespertilionis</name>
    <dbReference type="NCBI Taxonomy" id="2020962"/>
    <lineage>
        <taxon>Eukaryota</taxon>
        <taxon>Fungi</taxon>
        <taxon>Dikarya</taxon>
        <taxon>Basidiomycota</taxon>
        <taxon>Ustilaginomycotina</taxon>
        <taxon>Malasseziomycetes</taxon>
        <taxon>Malasseziales</taxon>
        <taxon>Malasseziaceae</taxon>
        <taxon>Malassezia</taxon>
    </lineage>
</organism>
<feature type="initiator methionine" description="Removed" evidence="6">
    <location>
        <position position="627"/>
    </location>
</feature>
<feature type="region of interest" description="Disordered" evidence="8">
    <location>
        <begin position="88"/>
        <end position="161"/>
    </location>
</feature>
<dbReference type="SMART" id="SM01397">
    <property type="entry name" value="Ribosomal_S3Ae"/>
    <property type="match status" value="1"/>
</dbReference>
<feature type="compositionally biased region" description="Basic and acidic residues" evidence="8">
    <location>
        <begin position="296"/>
        <end position="311"/>
    </location>
</feature>
<gene>
    <name evidence="6 9" type="primary">RPS1</name>
    <name evidence="9" type="ORF">MVES_002680</name>
</gene>
<dbReference type="GO" id="GO:0006338">
    <property type="term" value="P:chromatin remodeling"/>
    <property type="evidence" value="ECO:0007669"/>
    <property type="project" value="InterPro"/>
</dbReference>
<dbReference type="EMBL" id="KZ454991">
    <property type="protein sequence ID" value="PKI83376.1"/>
    <property type="molecule type" value="Genomic_DNA"/>
</dbReference>
<dbReference type="Pfam" id="PF04855">
    <property type="entry name" value="SNF5"/>
    <property type="match status" value="1"/>
</dbReference>
<evidence type="ECO:0000256" key="8">
    <source>
        <dbReference type="SAM" id="MobiDB-lite"/>
    </source>
</evidence>
<comment type="subcellular location">
    <subcellularLocation>
        <location evidence="1 6">Cytoplasm</location>
    </subcellularLocation>
</comment>
<dbReference type="GO" id="GO:0000228">
    <property type="term" value="C:nuclear chromosome"/>
    <property type="evidence" value="ECO:0007669"/>
    <property type="project" value="InterPro"/>
</dbReference>
<dbReference type="GO" id="GO:0006412">
    <property type="term" value="P:translation"/>
    <property type="evidence" value="ECO:0007669"/>
    <property type="project" value="UniProtKB-UniRule"/>
</dbReference>
<reference evidence="9 10" key="1">
    <citation type="submission" date="2017-10" db="EMBL/GenBank/DDBJ databases">
        <title>A novel species of cold-tolerant Malassezia isolated from bats.</title>
        <authorList>
            <person name="Lorch J.M."/>
            <person name="Palmer J.M."/>
            <person name="Vanderwolf K.J."/>
            <person name="Schmidt K.Z."/>
            <person name="Verant M.L."/>
            <person name="Weller T.J."/>
            <person name="Blehert D.S."/>
        </authorList>
    </citation>
    <scope>NUCLEOTIDE SEQUENCE [LARGE SCALE GENOMIC DNA]</scope>
    <source>
        <strain evidence="9 10">NWHC:44797-103</strain>
    </source>
</reference>
<evidence type="ECO:0000256" key="1">
    <source>
        <dbReference type="ARBA" id="ARBA00004496"/>
    </source>
</evidence>
<evidence type="ECO:0000313" key="10">
    <source>
        <dbReference type="Proteomes" id="UP000232875"/>
    </source>
</evidence>
<name>A0A2N1J9Z5_9BASI</name>
<comment type="similarity">
    <text evidence="6 7">Belongs to the eukaryotic ribosomal protein eS1 family.</text>
</comment>
<feature type="compositionally biased region" description="Acidic residues" evidence="8">
    <location>
        <begin position="114"/>
        <end position="133"/>
    </location>
</feature>
<feature type="compositionally biased region" description="Basic and acidic residues" evidence="8">
    <location>
        <begin position="90"/>
        <end position="103"/>
    </location>
</feature>
<evidence type="ECO:0000256" key="7">
    <source>
        <dbReference type="RuleBase" id="RU000668"/>
    </source>
</evidence>
<keyword evidence="10" id="KW-1185">Reference proteome</keyword>
<dbReference type="AlphaFoldDB" id="A0A2N1J9Z5"/>
<dbReference type="Pfam" id="PF01015">
    <property type="entry name" value="Ribosomal_S3Ae"/>
    <property type="match status" value="1"/>
</dbReference>
<dbReference type="InterPro" id="IPR018281">
    <property type="entry name" value="Ribosomal_eS1_CS"/>
</dbReference>
<dbReference type="InterPro" id="IPR001593">
    <property type="entry name" value="Ribosomal_eS1"/>
</dbReference>
<proteinExistence type="inferred from homology"/>
<feature type="modified residue" description="N-acetylalanine; partial" evidence="6">
    <location>
        <position position="628"/>
    </location>
</feature>
<keyword evidence="5 6" id="KW-0687">Ribonucleoprotein</keyword>
<keyword evidence="3 6" id="KW-0689">Ribosomal protein</keyword>
<evidence type="ECO:0000256" key="4">
    <source>
        <dbReference type="ARBA" id="ARBA00022990"/>
    </source>
</evidence>
<dbReference type="PANTHER" id="PTHR11830">
    <property type="entry name" value="40S RIBOSOMAL PROTEIN S3A"/>
    <property type="match status" value="1"/>
</dbReference>
<feature type="region of interest" description="Disordered" evidence="8">
    <location>
        <begin position="296"/>
        <end position="342"/>
    </location>
</feature>